<reference evidence="2" key="2">
    <citation type="journal article" date="2013" name="PLoS Genet.">
        <title>Comparative genome structure, secondary metabolite, and effector coding capacity across Cochliobolus pathogens.</title>
        <authorList>
            <person name="Condon B.J."/>
            <person name="Leng Y."/>
            <person name="Wu D."/>
            <person name="Bushley K.E."/>
            <person name="Ohm R.A."/>
            <person name="Otillar R."/>
            <person name="Martin J."/>
            <person name="Schackwitz W."/>
            <person name="Grimwood J."/>
            <person name="MohdZainudin N."/>
            <person name="Xue C."/>
            <person name="Wang R."/>
            <person name="Manning V.A."/>
            <person name="Dhillon B."/>
            <person name="Tu Z.J."/>
            <person name="Steffenson B.J."/>
            <person name="Salamov A."/>
            <person name="Sun H."/>
            <person name="Lowry S."/>
            <person name="LaButti K."/>
            <person name="Han J."/>
            <person name="Copeland A."/>
            <person name="Lindquist E."/>
            <person name="Barry K."/>
            <person name="Schmutz J."/>
            <person name="Baker S.E."/>
            <person name="Ciuffetti L.M."/>
            <person name="Grigoriev I.V."/>
            <person name="Zhong S."/>
            <person name="Turgeon B.G."/>
        </authorList>
    </citation>
    <scope>NUCLEOTIDE SEQUENCE [LARGE SCALE GENOMIC DNA]</scope>
    <source>
        <strain evidence="2">ND90Pr / ATCC 201652</strain>
    </source>
</reference>
<dbReference type="AlphaFoldDB" id="M2RN06"/>
<dbReference type="KEGG" id="bsc:COCSADRAFT_32973"/>
<dbReference type="HOGENOM" id="CLU_1740375_0_0_1"/>
<gene>
    <name evidence="1" type="ORF">COCSADRAFT_32973</name>
</gene>
<dbReference type="RefSeq" id="XP_007695423.1">
    <property type="nucleotide sequence ID" value="XM_007697233.1"/>
</dbReference>
<reference evidence="1 2" key="1">
    <citation type="journal article" date="2012" name="PLoS Pathog.">
        <title>Diverse lifestyles and strategies of plant pathogenesis encoded in the genomes of eighteen Dothideomycetes fungi.</title>
        <authorList>
            <person name="Ohm R.A."/>
            <person name="Feau N."/>
            <person name="Henrissat B."/>
            <person name="Schoch C.L."/>
            <person name="Horwitz B.A."/>
            <person name="Barry K.W."/>
            <person name="Condon B.J."/>
            <person name="Copeland A.C."/>
            <person name="Dhillon B."/>
            <person name="Glaser F."/>
            <person name="Hesse C.N."/>
            <person name="Kosti I."/>
            <person name="LaButti K."/>
            <person name="Lindquist E.A."/>
            <person name="Lucas S."/>
            <person name="Salamov A.A."/>
            <person name="Bradshaw R.E."/>
            <person name="Ciuffetti L."/>
            <person name="Hamelin R.C."/>
            <person name="Kema G.H.J."/>
            <person name="Lawrence C."/>
            <person name="Scott J.A."/>
            <person name="Spatafora J.W."/>
            <person name="Turgeon B.G."/>
            <person name="de Wit P.J.G.M."/>
            <person name="Zhong S."/>
            <person name="Goodwin S.B."/>
            <person name="Grigoriev I.V."/>
        </authorList>
    </citation>
    <scope>NUCLEOTIDE SEQUENCE [LARGE SCALE GENOMIC DNA]</scope>
    <source>
        <strain evidence="2">ND90Pr / ATCC 201652</strain>
    </source>
</reference>
<protein>
    <submittedName>
        <fullName evidence="1">Uncharacterized protein</fullName>
    </submittedName>
</protein>
<keyword evidence="2" id="KW-1185">Reference proteome</keyword>
<dbReference type="OMA" id="CRQDEWV"/>
<sequence>MKVTVDAGMDGNDVSMMCYTHLPGNLRDSLHEKLQTDPCTYYSLLLHSTIFYATDQSVPQASDRAGILCRQDEWVLRLIATWSSFAGDTSRARRHADFGTVPRSWFLFLPTTHTMPVYRDAGRAGLCLHEIAWVPYICHTHVRLQRHGGP</sequence>
<name>M2RN06_COCSN</name>
<proteinExistence type="predicted"/>
<dbReference type="OrthoDB" id="10377994at2759"/>
<evidence type="ECO:0000313" key="2">
    <source>
        <dbReference type="Proteomes" id="UP000016934"/>
    </source>
</evidence>
<evidence type="ECO:0000313" key="1">
    <source>
        <dbReference type="EMBL" id="EMD68014.1"/>
    </source>
</evidence>
<dbReference type="GeneID" id="19136984"/>
<dbReference type="EMBL" id="KB445638">
    <property type="protein sequence ID" value="EMD68014.1"/>
    <property type="molecule type" value="Genomic_DNA"/>
</dbReference>
<accession>M2RN06</accession>
<organism evidence="1 2">
    <name type="scientific">Cochliobolus sativus (strain ND90Pr / ATCC 201652)</name>
    <name type="common">Common root rot and spot blotch fungus</name>
    <name type="synonym">Bipolaris sorokiniana</name>
    <dbReference type="NCBI Taxonomy" id="665912"/>
    <lineage>
        <taxon>Eukaryota</taxon>
        <taxon>Fungi</taxon>
        <taxon>Dikarya</taxon>
        <taxon>Ascomycota</taxon>
        <taxon>Pezizomycotina</taxon>
        <taxon>Dothideomycetes</taxon>
        <taxon>Pleosporomycetidae</taxon>
        <taxon>Pleosporales</taxon>
        <taxon>Pleosporineae</taxon>
        <taxon>Pleosporaceae</taxon>
        <taxon>Bipolaris</taxon>
    </lineage>
</organism>
<dbReference type="Proteomes" id="UP000016934">
    <property type="component" value="Unassembled WGS sequence"/>
</dbReference>